<sequence length="228" mass="24770">MVGSTAHWTRLGEVNHALWPGRDWLPVEALPLDSIAPAAALPATTAPVVRLIVDSLGRTTLMREDQDRSLHADGGWMPRLDLSSVSGARAAMAELAAATGPTATAVGSFGDSLWVDLWHALARRQLRAWRSPDSPVRTTDIWGGEEAQPPPMFDPATLDPAQALQGWSTIVERAGLRRGRVTSWAYRIPRLQHQERGPLLVYSTGSTPAVQVWVGPDDEVISVEATDY</sequence>
<name>A0A255E8E1_9ACTN</name>
<dbReference type="AlphaFoldDB" id="A0A255E8E1"/>
<organism evidence="1 2">
    <name type="scientific">Parenemella sanctibonifatiensis</name>
    <dbReference type="NCBI Taxonomy" id="2016505"/>
    <lineage>
        <taxon>Bacteria</taxon>
        <taxon>Bacillati</taxon>
        <taxon>Actinomycetota</taxon>
        <taxon>Actinomycetes</taxon>
        <taxon>Propionibacteriales</taxon>
        <taxon>Propionibacteriaceae</taxon>
        <taxon>Parenemella</taxon>
    </lineage>
</organism>
<evidence type="ECO:0000313" key="2">
    <source>
        <dbReference type="Proteomes" id="UP000216533"/>
    </source>
</evidence>
<dbReference type="Proteomes" id="UP000216533">
    <property type="component" value="Unassembled WGS sequence"/>
</dbReference>
<gene>
    <name evidence="1" type="ORF">CGZ92_07555</name>
</gene>
<comment type="caution">
    <text evidence="1">The sequence shown here is derived from an EMBL/GenBank/DDBJ whole genome shotgun (WGS) entry which is preliminary data.</text>
</comment>
<evidence type="ECO:0000313" key="1">
    <source>
        <dbReference type="EMBL" id="OYN87550.1"/>
    </source>
</evidence>
<proteinExistence type="predicted"/>
<dbReference type="RefSeq" id="WP_094450772.1">
    <property type="nucleotide sequence ID" value="NZ_NMVI01000016.1"/>
</dbReference>
<reference evidence="1 2" key="1">
    <citation type="submission" date="2017-07" db="EMBL/GenBank/DDBJ databases">
        <title>Draft whole genome sequences of clinical Proprionibacteriaceae strains.</title>
        <authorList>
            <person name="Bernier A.-M."/>
            <person name="Bernard K."/>
            <person name="Domingo M.-C."/>
        </authorList>
    </citation>
    <scope>NUCLEOTIDE SEQUENCE [LARGE SCALE GENOMIC DNA]</scope>
    <source>
        <strain evidence="1 2">NML 160184</strain>
    </source>
</reference>
<dbReference type="EMBL" id="NMVI01000016">
    <property type="protein sequence ID" value="OYN87550.1"/>
    <property type="molecule type" value="Genomic_DNA"/>
</dbReference>
<protein>
    <submittedName>
        <fullName evidence="1">Uncharacterized protein</fullName>
    </submittedName>
</protein>
<accession>A0A255E8E1</accession>